<dbReference type="EMBL" id="OZ034817">
    <property type="protein sequence ID" value="CAL1379972.1"/>
    <property type="molecule type" value="Genomic_DNA"/>
</dbReference>
<dbReference type="AlphaFoldDB" id="A0AAV2E2N2"/>
<name>A0AAV2E2N2_9ROSI</name>
<proteinExistence type="predicted"/>
<accession>A0AAV2E2N2</accession>
<evidence type="ECO:0000313" key="2">
    <source>
        <dbReference type="EMBL" id="CAL1379972.1"/>
    </source>
</evidence>
<organism evidence="2 3">
    <name type="scientific">Linum trigynum</name>
    <dbReference type="NCBI Taxonomy" id="586398"/>
    <lineage>
        <taxon>Eukaryota</taxon>
        <taxon>Viridiplantae</taxon>
        <taxon>Streptophyta</taxon>
        <taxon>Embryophyta</taxon>
        <taxon>Tracheophyta</taxon>
        <taxon>Spermatophyta</taxon>
        <taxon>Magnoliopsida</taxon>
        <taxon>eudicotyledons</taxon>
        <taxon>Gunneridae</taxon>
        <taxon>Pentapetalae</taxon>
        <taxon>rosids</taxon>
        <taxon>fabids</taxon>
        <taxon>Malpighiales</taxon>
        <taxon>Linaceae</taxon>
        <taxon>Linum</taxon>
    </lineage>
</organism>
<dbReference type="Proteomes" id="UP001497516">
    <property type="component" value="Chromosome 4"/>
</dbReference>
<feature type="compositionally biased region" description="Basic and acidic residues" evidence="1">
    <location>
        <begin position="1"/>
        <end position="15"/>
    </location>
</feature>
<protein>
    <submittedName>
        <fullName evidence="2">Uncharacterized protein</fullName>
    </submittedName>
</protein>
<gene>
    <name evidence="2" type="ORF">LTRI10_LOCUS21456</name>
</gene>
<reference evidence="2 3" key="1">
    <citation type="submission" date="2024-04" db="EMBL/GenBank/DDBJ databases">
        <authorList>
            <person name="Fracassetti M."/>
        </authorList>
    </citation>
    <scope>NUCLEOTIDE SEQUENCE [LARGE SCALE GENOMIC DNA]</scope>
</reference>
<evidence type="ECO:0000256" key="1">
    <source>
        <dbReference type="SAM" id="MobiDB-lite"/>
    </source>
</evidence>
<sequence>MQEREDSVSKQKMGDDVEGNVAPKEEVHLEDLSTENNKGYVEGDRPEDEDLADTILKADGSSDGLWGSQEWMAAVDEIEGGM</sequence>
<evidence type="ECO:0000313" key="3">
    <source>
        <dbReference type="Proteomes" id="UP001497516"/>
    </source>
</evidence>
<keyword evidence="3" id="KW-1185">Reference proteome</keyword>
<feature type="region of interest" description="Disordered" evidence="1">
    <location>
        <begin position="1"/>
        <end position="47"/>
    </location>
</feature>